<evidence type="ECO:0000313" key="8">
    <source>
        <dbReference type="EMBL" id="KJL32733.1"/>
    </source>
</evidence>
<dbReference type="Gene3D" id="1.10.10.10">
    <property type="entry name" value="Winged helix-like DNA-binding domain superfamily/Winged helix DNA-binding domain"/>
    <property type="match status" value="1"/>
</dbReference>
<feature type="domain" description="RNA polymerase sigma-70 region 2" evidence="7">
    <location>
        <begin position="25"/>
        <end position="86"/>
    </location>
</feature>
<dbReference type="GO" id="GO:0006352">
    <property type="term" value="P:DNA-templated transcription initiation"/>
    <property type="evidence" value="ECO:0007669"/>
    <property type="project" value="InterPro"/>
</dbReference>
<gene>
    <name evidence="8" type="ORF">RS86_02515</name>
</gene>
<protein>
    <submittedName>
        <fullName evidence="8">RNA polymerase sigma factor</fullName>
    </submittedName>
</protein>
<dbReference type="SUPFAM" id="SSF88946">
    <property type="entry name" value="Sigma2 domain of RNA polymerase sigma factors"/>
    <property type="match status" value="1"/>
</dbReference>
<feature type="region of interest" description="Disordered" evidence="6">
    <location>
        <begin position="302"/>
        <end position="404"/>
    </location>
</feature>
<dbReference type="AlphaFoldDB" id="A0A0F0LHX5"/>
<comment type="similarity">
    <text evidence="1">Belongs to the sigma-70 factor family. ECF subfamily.</text>
</comment>
<dbReference type="Gene3D" id="2.60.40.10">
    <property type="entry name" value="Immunoglobulins"/>
    <property type="match status" value="1"/>
</dbReference>
<dbReference type="PANTHER" id="PTHR43133">
    <property type="entry name" value="RNA POLYMERASE ECF-TYPE SIGMA FACTO"/>
    <property type="match status" value="1"/>
</dbReference>
<evidence type="ECO:0000256" key="2">
    <source>
        <dbReference type="ARBA" id="ARBA00023015"/>
    </source>
</evidence>
<dbReference type="STRING" id="582680.RS86_02515"/>
<dbReference type="PATRIC" id="fig|582680.6.peg.2580"/>
<evidence type="ECO:0000313" key="9">
    <source>
        <dbReference type="Proteomes" id="UP000033740"/>
    </source>
</evidence>
<dbReference type="SUPFAM" id="SSF88659">
    <property type="entry name" value="Sigma3 and sigma4 domains of RNA polymerase sigma factors"/>
    <property type="match status" value="1"/>
</dbReference>
<dbReference type="InterPro" id="IPR013324">
    <property type="entry name" value="RNA_pol_sigma_r3/r4-like"/>
</dbReference>
<dbReference type="InterPro" id="IPR039425">
    <property type="entry name" value="RNA_pol_sigma-70-like"/>
</dbReference>
<dbReference type="Gene3D" id="1.10.1740.10">
    <property type="match status" value="1"/>
</dbReference>
<dbReference type="PANTHER" id="PTHR43133:SF8">
    <property type="entry name" value="RNA POLYMERASE SIGMA FACTOR HI_1459-RELATED"/>
    <property type="match status" value="1"/>
</dbReference>
<evidence type="ECO:0000256" key="6">
    <source>
        <dbReference type="SAM" id="MobiDB-lite"/>
    </source>
</evidence>
<proteinExistence type="inferred from homology"/>
<comment type="caution">
    <text evidence="8">The sequence shown here is derived from an EMBL/GenBank/DDBJ whole genome shotgun (WGS) entry which is preliminary data.</text>
</comment>
<dbReference type="GO" id="GO:0005975">
    <property type="term" value="P:carbohydrate metabolic process"/>
    <property type="evidence" value="ECO:0007669"/>
    <property type="project" value="UniProtKB-ARBA"/>
</dbReference>
<dbReference type="InterPro" id="IPR013325">
    <property type="entry name" value="RNA_pol_sigma_r2"/>
</dbReference>
<dbReference type="NCBIfam" id="TIGR02937">
    <property type="entry name" value="sigma70-ECF"/>
    <property type="match status" value="1"/>
</dbReference>
<dbReference type="Proteomes" id="UP000033740">
    <property type="component" value="Unassembled WGS sequence"/>
</dbReference>
<reference evidence="8 9" key="1">
    <citation type="submission" date="2015-02" db="EMBL/GenBank/DDBJ databases">
        <title>Draft genome sequences of ten Microbacterium spp. with emphasis on heavy metal contaminated environments.</title>
        <authorList>
            <person name="Corretto E."/>
        </authorList>
    </citation>
    <scope>NUCLEOTIDE SEQUENCE [LARGE SCALE GENOMIC DNA]</scope>
    <source>
        <strain evidence="8 9">ARN176</strain>
    </source>
</reference>
<evidence type="ECO:0000256" key="1">
    <source>
        <dbReference type="ARBA" id="ARBA00010641"/>
    </source>
</evidence>
<dbReference type="GO" id="GO:0016987">
    <property type="term" value="F:sigma factor activity"/>
    <property type="evidence" value="ECO:0007669"/>
    <property type="project" value="UniProtKB-KW"/>
</dbReference>
<keyword evidence="5" id="KW-0804">Transcription</keyword>
<evidence type="ECO:0000256" key="5">
    <source>
        <dbReference type="ARBA" id="ARBA00023163"/>
    </source>
</evidence>
<accession>A0A0F0LHX5</accession>
<dbReference type="Pfam" id="PF04542">
    <property type="entry name" value="Sigma70_r2"/>
    <property type="match status" value="1"/>
</dbReference>
<evidence type="ECO:0000256" key="4">
    <source>
        <dbReference type="ARBA" id="ARBA00023125"/>
    </source>
</evidence>
<dbReference type="EMBL" id="JYIX01000036">
    <property type="protein sequence ID" value="KJL32733.1"/>
    <property type="molecule type" value="Genomic_DNA"/>
</dbReference>
<name>A0A0F0LHX5_9MICO</name>
<feature type="compositionally biased region" description="Pro residues" evidence="6">
    <location>
        <begin position="376"/>
        <end position="386"/>
    </location>
</feature>
<keyword evidence="9" id="KW-1185">Reference proteome</keyword>
<dbReference type="InterPro" id="IPR007627">
    <property type="entry name" value="RNA_pol_sigma70_r2"/>
</dbReference>
<organism evidence="8 9">
    <name type="scientific">Microbacterium azadirachtae</name>
    <dbReference type="NCBI Taxonomy" id="582680"/>
    <lineage>
        <taxon>Bacteria</taxon>
        <taxon>Bacillati</taxon>
        <taxon>Actinomycetota</taxon>
        <taxon>Actinomycetes</taxon>
        <taxon>Micrococcales</taxon>
        <taxon>Microbacteriaceae</taxon>
        <taxon>Microbacterium</taxon>
    </lineage>
</organism>
<dbReference type="GO" id="GO:0003677">
    <property type="term" value="F:DNA binding"/>
    <property type="evidence" value="ECO:0007669"/>
    <property type="project" value="UniProtKB-KW"/>
</dbReference>
<keyword evidence="4" id="KW-0238">DNA-binding</keyword>
<dbReference type="InterPro" id="IPR014284">
    <property type="entry name" value="RNA_pol_sigma-70_dom"/>
</dbReference>
<evidence type="ECO:0000256" key="3">
    <source>
        <dbReference type="ARBA" id="ARBA00023082"/>
    </source>
</evidence>
<sequence length="597" mass="63308">MVDARTDADLLSAVLEGDERAYAVLWERHFPAARRYAHRLFAARADDLVSESFLAIYQQVTTTDAGPRFAFRSYLKTVLRNTAMRWSNEARQMVLAEMVDSVDERDALSMAEVDSEAGDVLAALQALPERWQRVLWLAEVAEVGRPAIARELGVKANAVSALQRRARAGLKYQWLILQVPPAVRDDQTHAARLFPQYLTEPANAAVSAEVNLHIAECTPCRALLRDTRSSAARMGGSTLAVLLGTGGVGAATAALSSATTAIAAVAGAGAMSWLVGGGIAAVTAGSLVISSFFTVGPAVAEPQPERVQTVPSAATPPASSAEPTASAASPAVGAPERVSGQPDPADQALGLTDDPAHYFPGYQSRPDPASNVPDPGIGPTPEPSPTTGPGSSPTGFTPGVTSPTSSSAYISPIIAGKTSPGTKVAVQIDTRRFTPEVASDGSWSLDTRGLELTAGSYTYQARAYTDFVSSAAVDGAFTVLPLEIRGFENITGFEDLTTTQAATTGLIVEFQGPVNGVVYVQTMEGITALVALDADGYAKRRLLVHSYGWYWFNMRYLDSDGYMGPGWEHNLDVYDPVAPYDPMGPNPEDMTYEFVTP</sequence>
<dbReference type="InterPro" id="IPR036388">
    <property type="entry name" value="WH-like_DNA-bd_sf"/>
</dbReference>
<evidence type="ECO:0000259" key="7">
    <source>
        <dbReference type="Pfam" id="PF04542"/>
    </source>
</evidence>
<dbReference type="InterPro" id="IPR013783">
    <property type="entry name" value="Ig-like_fold"/>
</dbReference>
<feature type="compositionally biased region" description="Low complexity" evidence="6">
    <location>
        <begin position="311"/>
        <end position="331"/>
    </location>
</feature>
<keyword evidence="2" id="KW-0805">Transcription regulation</keyword>
<keyword evidence="3" id="KW-0731">Sigma factor</keyword>
<feature type="compositionally biased region" description="Low complexity" evidence="6">
    <location>
        <begin position="387"/>
        <end position="404"/>
    </location>
</feature>